<dbReference type="GO" id="GO:0015990">
    <property type="term" value="P:electron transport coupled proton transport"/>
    <property type="evidence" value="ECO:0007669"/>
    <property type="project" value="TreeGrafter"/>
</dbReference>
<feature type="transmembrane region" description="Helical" evidence="6">
    <location>
        <begin position="227"/>
        <end position="244"/>
    </location>
</feature>
<comment type="pathway">
    <text evidence="5">Energy metabolism; oxidative phosphorylation.</text>
</comment>
<name>A0A7T8G594_9CILI</name>
<evidence type="ECO:0000256" key="4">
    <source>
        <dbReference type="ARBA" id="ARBA00023136"/>
    </source>
</evidence>
<keyword evidence="4 5" id="KW-0472">Membrane</keyword>
<protein>
    <recommendedName>
        <fullName evidence="5">Cytochrome c oxidase subunit 1</fullName>
        <ecNumber evidence="5">7.1.1.9</ecNumber>
    </recommendedName>
</protein>
<feature type="transmembrane region" description="Helical" evidence="6">
    <location>
        <begin position="57"/>
        <end position="85"/>
    </location>
</feature>
<dbReference type="SUPFAM" id="SSF81442">
    <property type="entry name" value="Cytochrome c oxidase subunit I-like"/>
    <property type="match status" value="1"/>
</dbReference>
<evidence type="ECO:0000256" key="2">
    <source>
        <dbReference type="ARBA" id="ARBA00022692"/>
    </source>
</evidence>
<keyword evidence="5" id="KW-0349">Heme</keyword>
<feature type="transmembrane region" description="Helical" evidence="6">
    <location>
        <begin position="516"/>
        <end position="543"/>
    </location>
</feature>
<comment type="subcellular location">
    <subcellularLocation>
        <location evidence="1">Membrane</location>
        <topology evidence="1">Multi-pass membrane protein</topology>
    </subcellularLocation>
    <subcellularLocation>
        <location evidence="5">Mitochondrion inner membrane</location>
        <topology evidence="5">Multi-pass membrane protein</topology>
    </subcellularLocation>
</comment>
<dbReference type="GO" id="GO:0005743">
    <property type="term" value="C:mitochondrial inner membrane"/>
    <property type="evidence" value="ECO:0007669"/>
    <property type="project" value="UniProtKB-SubCell"/>
</dbReference>
<proteinExistence type="inferred from homology"/>
<dbReference type="InterPro" id="IPR000883">
    <property type="entry name" value="Cyt_C_Oxase_1"/>
</dbReference>
<dbReference type="EMBL" id="MW221262">
    <property type="protein sequence ID" value="QQP22142.1"/>
    <property type="molecule type" value="Genomic_DNA"/>
</dbReference>
<sequence>MKKYFYTINHKRLGLNYFYFSLVTAMAGSVLATAIRFEMAYPGSSFFNGDSLKYLQVITAHALIMIFFVVVPIFFGGFANFLLPYHVGSKDVAFPRLNSLGFWIQPCGFLLIAKIGFLRTEFWTSSDKIINYFYNLSFAHESEFLLTTKSEMFNTTIDMPYDPIKDILEKKTNEIFFFNENLVEKKIAGNTKEVSFKDHIKKFINFDIKIDDAIKFTDETSGLSWKLILWKLIYIIPETFWYLVHNATYQKRRKRYITKCANASQTVAGWTFITPFSSKLKFTGAGIQDMLILGVYFAGISTTISLVNLLATRRCLSMPGLRNRRVLLSFITISILLMFRALAVITPVLGSAMLMLALDRHWQTSFFDFAYGGDPIFFHHLFWFFGHPEVYVLVIPAFGIVNAVLPTVNMRRVASKHHLIWAIYIMNYMGFLVWGHHMYLIGLDHRSRALYSTITIMISMPATIKVVNWTFTLLNGALRKDTVLLAILSFIFFFLVAGFTGMWLSHVSLNISMHDTLYVVAHFHLMLSGAVLMGIFVGFYFYFTTFFQVKYSRTFSYLHIIYYTGGQWMTFLPLFWVSFSGLPRRLHDYPAMYMGWQSMATVGHLVTMLGVIAFYAMLFESHLEKKTTVFLYHIIARFNKRVTYYLYKYLHIYLFNKAISLIPNKNTQSYLNNEKSLFSVII</sequence>
<reference evidence="8" key="1">
    <citation type="submission" date="2020-11" db="EMBL/GenBank/DDBJ databases">
        <title>Combining integrative taxonomy and mitogenome sequencing of Thuricola similis Bock, 1963 (Peritrichia, Vaginicolidae) provides a full redescription of this poorly known ciliate and new insights into the evolutionary relationships among Oligohymenophorea subclasses.</title>
        <authorList>
            <person name="Liao W."/>
            <person name="Campello-Nunes P.H."/>
            <person name="Gammuto L."/>
            <person name="Viana T.A."/>
            <person name="de Oliveira Marchesini R."/>
            <person name="da Silva Pavia T."/>
            <person name="da Silva-Neto I.D."/>
            <person name="Modeo L."/>
            <person name="Petroni G."/>
        </authorList>
    </citation>
    <scope>NUCLEOTIDE SEQUENCE</scope>
    <source>
        <strain evidence="8">CUIT</strain>
    </source>
</reference>
<feature type="transmembrane region" description="Helical" evidence="6">
    <location>
        <begin position="596"/>
        <end position="618"/>
    </location>
</feature>
<feature type="transmembrane region" description="Helical" evidence="6">
    <location>
        <begin position="390"/>
        <end position="407"/>
    </location>
</feature>
<keyword evidence="5" id="KW-0999">Mitochondrion inner membrane</keyword>
<feature type="transmembrane region" description="Helical" evidence="6">
    <location>
        <begin position="483"/>
        <end position="504"/>
    </location>
</feature>
<organism evidence="8">
    <name type="scientific">Thuricola similis</name>
    <dbReference type="NCBI Taxonomy" id="2784598"/>
    <lineage>
        <taxon>Eukaryota</taxon>
        <taxon>Sar</taxon>
        <taxon>Alveolata</taxon>
        <taxon>Ciliophora</taxon>
        <taxon>Intramacronucleata</taxon>
        <taxon>Oligohymenophorea</taxon>
        <taxon>Peritrichia</taxon>
        <taxon>Sessilida</taxon>
        <taxon>Vaginicolidae</taxon>
        <taxon>Thuricola</taxon>
    </lineage>
</organism>
<keyword evidence="3 6" id="KW-1133">Transmembrane helix</keyword>
<dbReference type="InterPro" id="IPR036927">
    <property type="entry name" value="Cyt_c_oxase-like_su1_sf"/>
</dbReference>
<keyword evidence="5" id="KW-0679">Respiratory chain</keyword>
<evidence type="ECO:0000259" key="7">
    <source>
        <dbReference type="PROSITE" id="PS50855"/>
    </source>
</evidence>
<dbReference type="PRINTS" id="PR01165">
    <property type="entry name" value="CYCOXIDASEI"/>
</dbReference>
<dbReference type="PROSITE" id="PS00077">
    <property type="entry name" value="COX1_CUB"/>
    <property type="match status" value="1"/>
</dbReference>
<dbReference type="AlphaFoldDB" id="A0A7T8G594"/>
<evidence type="ECO:0000256" key="5">
    <source>
        <dbReference type="RuleBase" id="RU000369"/>
    </source>
</evidence>
<dbReference type="RefSeq" id="YP_010147331.1">
    <property type="nucleotide sequence ID" value="NC_057079.1"/>
</dbReference>
<feature type="transmembrane region" description="Helical" evidence="6">
    <location>
        <begin position="97"/>
        <end position="117"/>
    </location>
</feature>
<comment type="similarity">
    <text evidence="5">Belongs to the heme-copper respiratory oxidase family.</text>
</comment>
<dbReference type="GO" id="GO:0004129">
    <property type="term" value="F:cytochrome-c oxidase activity"/>
    <property type="evidence" value="ECO:0007669"/>
    <property type="project" value="UniProtKB-EC"/>
</dbReference>
<keyword evidence="5" id="KW-0249">Electron transport</keyword>
<keyword evidence="5" id="KW-0186">Copper</keyword>
<evidence type="ECO:0000256" key="3">
    <source>
        <dbReference type="ARBA" id="ARBA00022989"/>
    </source>
</evidence>
<keyword evidence="2 5" id="KW-0812">Transmembrane</keyword>
<feature type="transmembrane region" description="Helical" evidence="6">
    <location>
        <begin position="449"/>
        <end position="471"/>
    </location>
</feature>
<feature type="transmembrane region" description="Helical" evidence="6">
    <location>
        <begin position="256"/>
        <end position="278"/>
    </location>
</feature>
<evidence type="ECO:0000256" key="6">
    <source>
        <dbReference type="SAM" id="Phobius"/>
    </source>
</evidence>
<dbReference type="GO" id="GO:0020037">
    <property type="term" value="F:heme binding"/>
    <property type="evidence" value="ECO:0007669"/>
    <property type="project" value="InterPro"/>
</dbReference>
<geneLocation type="mitochondrion" evidence="8"/>
<evidence type="ECO:0000256" key="1">
    <source>
        <dbReference type="ARBA" id="ARBA00004141"/>
    </source>
</evidence>
<dbReference type="GO" id="GO:0006123">
    <property type="term" value="P:mitochondrial electron transport, cytochrome c to oxygen"/>
    <property type="evidence" value="ECO:0007669"/>
    <property type="project" value="TreeGrafter"/>
</dbReference>
<dbReference type="PROSITE" id="PS50855">
    <property type="entry name" value="COX1"/>
    <property type="match status" value="1"/>
</dbReference>
<dbReference type="InterPro" id="IPR023616">
    <property type="entry name" value="Cyt_c_oxase-like_su1_dom"/>
</dbReference>
<feature type="transmembrane region" description="Helical" evidence="6">
    <location>
        <begin position="555"/>
        <end position="576"/>
    </location>
</feature>
<dbReference type="PANTHER" id="PTHR10422">
    <property type="entry name" value="CYTOCHROME C OXIDASE SUBUNIT 1"/>
    <property type="match status" value="1"/>
</dbReference>
<dbReference type="Pfam" id="PF00115">
    <property type="entry name" value="COX1"/>
    <property type="match status" value="2"/>
</dbReference>
<dbReference type="EC" id="7.1.1.9" evidence="5"/>
<comment type="function">
    <text evidence="5">Component of the cytochrome c oxidase, the last enzyme in the mitochondrial electron transport chain which drives oxidative phosphorylation. The respiratory chain contains 3 multisubunit complexes succinate dehydrogenase (complex II, CII), ubiquinol-cytochrome c oxidoreductase (cytochrome b-c1 complex, complex III, CIII) and cytochrome c oxidase (complex IV, CIV), that cooperate to transfer electrons derived from NADH and succinate to molecular oxygen, creating an electrochemical gradient over the inner membrane that drives transmembrane transport and the ATP synthase. Cytochrome c oxidase is the component of the respiratory chain that catalyzes the reduction of oxygen to water. Electrons originating from reduced cytochrome c in the intermembrane space (IMS) are transferred via the dinuclear copper A center (CU(A)) of subunit 2 and heme A of subunit 1 to the active site in subunit 1, a binuclear center (BNC) formed by heme A3 and copper B (CU(B)). The BNC reduces molecular oxygen to 2 water molecules using 4 electrons from cytochrome c in the IMS and 4 protons from the mitochondrial matrix.</text>
</comment>
<dbReference type="PANTHER" id="PTHR10422:SF18">
    <property type="entry name" value="CYTOCHROME C OXIDASE SUBUNIT 1"/>
    <property type="match status" value="1"/>
</dbReference>
<dbReference type="InterPro" id="IPR023615">
    <property type="entry name" value="Cyt_c_Oxase_su1_BS"/>
</dbReference>
<feature type="transmembrane region" description="Helical" evidence="6">
    <location>
        <begin position="290"/>
        <end position="310"/>
    </location>
</feature>
<keyword evidence="5 8" id="KW-0496">Mitochondrion</keyword>
<dbReference type="UniPathway" id="UPA00705"/>
<keyword evidence="5" id="KW-0479">Metal-binding</keyword>
<keyword evidence="5" id="KW-0813">Transport</keyword>
<accession>A0A7T8G594</accession>
<feature type="transmembrane region" description="Helical" evidence="6">
    <location>
        <begin position="419"/>
        <end position="437"/>
    </location>
</feature>
<dbReference type="Gene3D" id="1.20.210.10">
    <property type="entry name" value="Cytochrome c oxidase-like, subunit I domain"/>
    <property type="match status" value="2"/>
</dbReference>
<dbReference type="GO" id="GO:0046872">
    <property type="term" value="F:metal ion binding"/>
    <property type="evidence" value="ECO:0007669"/>
    <property type="project" value="UniProtKB-KW"/>
</dbReference>
<dbReference type="GeneID" id="67145427"/>
<feature type="domain" description="Cytochrome oxidase subunit I profile" evidence="7">
    <location>
        <begin position="1"/>
        <end position="621"/>
    </location>
</feature>
<evidence type="ECO:0000313" key="8">
    <source>
        <dbReference type="EMBL" id="QQP22142.1"/>
    </source>
</evidence>
<keyword evidence="5" id="KW-0408">Iron</keyword>
<gene>
    <name evidence="8" type="primary">cox1</name>
    <name evidence="8" type="ORF">TSIM_33</name>
</gene>
<feature type="transmembrane region" description="Helical" evidence="6">
    <location>
        <begin position="16"/>
        <end position="37"/>
    </location>
</feature>
<comment type="catalytic activity">
    <reaction evidence="5">
        <text>4 Fe(II)-[cytochrome c] + O2 + 8 H(+)(in) = 4 Fe(III)-[cytochrome c] + 2 H2O + 4 H(+)(out)</text>
        <dbReference type="Rhea" id="RHEA:11436"/>
        <dbReference type="Rhea" id="RHEA-COMP:10350"/>
        <dbReference type="Rhea" id="RHEA-COMP:14399"/>
        <dbReference type="ChEBI" id="CHEBI:15377"/>
        <dbReference type="ChEBI" id="CHEBI:15378"/>
        <dbReference type="ChEBI" id="CHEBI:15379"/>
        <dbReference type="ChEBI" id="CHEBI:29033"/>
        <dbReference type="ChEBI" id="CHEBI:29034"/>
        <dbReference type="EC" id="7.1.1.9"/>
    </reaction>
</comment>
<dbReference type="CDD" id="cd00919">
    <property type="entry name" value="Heme_Cu_Oxidase_I"/>
    <property type="match status" value="1"/>
</dbReference>
<feature type="transmembrane region" description="Helical" evidence="6">
    <location>
        <begin position="330"/>
        <end position="358"/>
    </location>
</feature>